<protein>
    <recommendedName>
        <fullName evidence="4">DUF2231 domain-containing protein</fullName>
    </recommendedName>
</protein>
<feature type="transmembrane region" description="Helical" evidence="1">
    <location>
        <begin position="85"/>
        <end position="105"/>
    </location>
</feature>
<feature type="transmembrane region" description="Helical" evidence="1">
    <location>
        <begin position="35"/>
        <end position="56"/>
    </location>
</feature>
<proteinExistence type="predicted"/>
<reference evidence="2 3" key="1">
    <citation type="submission" date="2018-02" db="EMBL/GenBank/DDBJ databases">
        <authorList>
            <person name="Cohen D.B."/>
            <person name="Kent A.D."/>
        </authorList>
    </citation>
    <scope>NUCLEOTIDE SEQUENCE [LARGE SCALE GENOMIC DNA]</scope>
    <source>
        <strain evidence="2">CIP109753</strain>
    </source>
</reference>
<keyword evidence="1" id="KW-0812">Transmembrane</keyword>
<evidence type="ECO:0000313" key="3">
    <source>
        <dbReference type="Proteomes" id="UP000238180"/>
    </source>
</evidence>
<sequence length="158" mass="18087">MNSAHLHLLINHFPLIGLFFGITILIYGIFKRNPLILNIAYTIFIFSMIMGKLSMITGDKAEHFLENTNVFPHDLIEVHEEKAEIFMKIIYSLGLIAFIGVIANYKKHPKKYWIAFIILAIASVNIFFSQLVGSSGGKIYHDEIYQNLTNMNIKNNEP</sequence>
<dbReference type="RefSeq" id="WP_105196711.1">
    <property type="nucleotide sequence ID" value="NZ_OLKH01000119.1"/>
</dbReference>
<name>A0A2N9PCV0_9FLAO</name>
<evidence type="ECO:0008006" key="4">
    <source>
        <dbReference type="Google" id="ProtNLM"/>
    </source>
</evidence>
<evidence type="ECO:0000256" key="1">
    <source>
        <dbReference type="SAM" id="Phobius"/>
    </source>
</evidence>
<accession>A0A2N9PCV0</accession>
<evidence type="ECO:0000313" key="2">
    <source>
        <dbReference type="EMBL" id="SPE78175.1"/>
    </source>
</evidence>
<dbReference type="Proteomes" id="UP000238180">
    <property type="component" value="Unassembled WGS sequence"/>
</dbReference>
<keyword evidence="1" id="KW-1133">Transmembrane helix</keyword>
<gene>
    <name evidence="2" type="ORF">FLACOL_02190</name>
</gene>
<keyword evidence="1" id="KW-0472">Membrane</keyword>
<feature type="transmembrane region" description="Helical" evidence="1">
    <location>
        <begin position="12"/>
        <end position="30"/>
    </location>
</feature>
<dbReference type="AlphaFoldDB" id="A0A2N9PCV0"/>
<organism evidence="2 3">
    <name type="scientific">Flavobacterium columnare</name>
    <dbReference type="NCBI Taxonomy" id="996"/>
    <lineage>
        <taxon>Bacteria</taxon>
        <taxon>Pseudomonadati</taxon>
        <taxon>Bacteroidota</taxon>
        <taxon>Flavobacteriia</taxon>
        <taxon>Flavobacteriales</taxon>
        <taxon>Flavobacteriaceae</taxon>
        <taxon>Flavobacterium</taxon>
    </lineage>
</organism>
<feature type="transmembrane region" description="Helical" evidence="1">
    <location>
        <begin position="112"/>
        <end position="132"/>
    </location>
</feature>
<dbReference type="EMBL" id="OLKH01000119">
    <property type="protein sequence ID" value="SPE78175.1"/>
    <property type="molecule type" value="Genomic_DNA"/>
</dbReference>